<dbReference type="GO" id="GO:0000287">
    <property type="term" value="F:magnesium ion binding"/>
    <property type="evidence" value="ECO:0007669"/>
    <property type="project" value="UniProtKB-UniRule"/>
</dbReference>
<feature type="binding site" evidence="9">
    <location>
        <position position="93"/>
    </location>
    <ligand>
        <name>Mg(2+)</name>
        <dbReference type="ChEBI" id="CHEBI:18420"/>
        <label>1</label>
    </ligand>
</feature>
<feature type="binding site" evidence="10">
    <location>
        <position position="94"/>
    </location>
    <ligand>
        <name>Mg(2+)</name>
        <dbReference type="ChEBI" id="CHEBI:18420"/>
        <label>1</label>
        <note>catalytic</note>
    </ligand>
</feature>
<comment type="catalytic activity">
    <reaction evidence="1 9">
        <text>adenosine 3',5'-bisphosphate + H2O = AMP + phosphate</text>
        <dbReference type="Rhea" id="RHEA:10040"/>
        <dbReference type="ChEBI" id="CHEBI:15377"/>
        <dbReference type="ChEBI" id="CHEBI:43474"/>
        <dbReference type="ChEBI" id="CHEBI:58343"/>
        <dbReference type="ChEBI" id="CHEBI:456215"/>
        <dbReference type="EC" id="3.1.3.7"/>
    </reaction>
</comment>
<feature type="binding site" evidence="10">
    <location>
        <position position="93"/>
    </location>
    <ligand>
        <name>Mg(2+)</name>
        <dbReference type="ChEBI" id="CHEBI:18420"/>
        <label>2</label>
    </ligand>
</feature>
<evidence type="ECO:0000256" key="6">
    <source>
        <dbReference type="ARBA" id="ARBA00022801"/>
    </source>
</evidence>
<dbReference type="InterPro" id="IPR050725">
    <property type="entry name" value="CysQ/Inositol_MonoPase"/>
</dbReference>
<feature type="binding site" evidence="9">
    <location>
        <position position="91"/>
    </location>
    <ligand>
        <name>Mg(2+)</name>
        <dbReference type="ChEBI" id="CHEBI:18420"/>
        <label>2</label>
    </ligand>
</feature>
<dbReference type="PROSITE" id="PS00629">
    <property type="entry name" value="IMP_1"/>
    <property type="match status" value="1"/>
</dbReference>
<sequence>MLVTASLEALLNPVIAIALAAGKRILAFYRTDFPVTHKEDYSPLTEADLAAHNTIQQGLESLNPEIPILSEESKALPFEKRYAWQRYWLVDPLDGTKEFIKGNQEFTVNIALIKEYKPVLGVVYAPAMGLLYFAVKAQGAYRQAIDQAPVRIKGKPWAGGVARVVGSRSHGDGYLGVFLDKVKSYELATVGSSLKFCWVAEGKADIYPRFGLTSEWDTAAAQCIVEEAGGRVVDLKGVPLDYNTRETLINPYFLTMADSTGNWERFIPEGLK</sequence>
<dbReference type="RefSeq" id="WP_096526577.1">
    <property type="nucleotide sequence ID" value="NZ_AP014836.1"/>
</dbReference>
<dbReference type="HAMAP" id="MF_02095">
    <property type="entry name" value="CysQ"/>
    <property type="match status" value="1"/>
</dbReference>
<keyword evidence="12" id="KW-1185">Reference proteome</keyword>
<dbReference type="PANTHER" id="PTHR43028">
    <property type="entry name" value="3'(2'),5'-BISPHOSPHATE NUCLEOTIDASE 1"/>
    <property type="match status" value="1"/>
</dbReference>
<evidence type="ECO:0000256" key="3">
    <source>
        <dbReference type="ARBA" id="ARBA00022475"/>
    </source>
</evidence>
<dbReference type="EMBL" id="AP014836">
    <property type="protein sequence ID" value="BAW79984.1"/>
    <property type="molecule type" value="Genomic_DNA"/>
</dbReference>
<dbReference type="OrthoDB" id="9785695at2"/>
<dbReference type="Gene3D" id="3.40.190.80">
    <property type="match status" value="1"/>
</dbReference>
<comment type="subcellular location">
    <subcellularLocation>
        <location evidence="9">Cell inner membrane</location>
        <topology evidence="9">Peripheral membrane protein</topology>
        <orientation evidence="9">Cytoplasmic side</orientation>
    </subcellularLocation>
</comment>
<dbReference type="GO" id="GO:0046854">
    <property type="term" value="P:phosphatidylinositol phosphate biosynthetic process"/>
    <property type="evidence" value="ECO:0007669"/>
    <property type="project" value="InterPro"/>
</dbReference>
<reference evidence="11 12" key="1">
    <citation type="journal article" date="2017" name="ISME J.">
        <title>An acid-tolerant ammonia-oxidizing ?-proteobacterium from soil.</title>
        <authorList>
            <person name="Hayatsu M."/>
            <person name="Tago K."/>
            <person name="Uchiyama I."/>
            <person name="Toyoda A."/>
            <person name="Wang Y."/>
            <person name="Shimomura Y."/>
            <person name="Okubo T."/>
            <person name="Kurisu F."/>
            <person name="Hirono Y."/>
            <person name="Nonaka K."/>
            <person name="Akiyama H."/>
            <person name="Itoh T."/>
            <person name="Takami H."/>
        </authorList>
    </citation>
    <scope>NUCLEOTIDE SEQUENCE [LARGE SCALE GENOMIC DNA]</scope>
    <source>
        <strain evidence="11 12">TAO100</strain>
    </source>
</reference>
<accession>A0A1Q2SLI0</accession>
<dbReference type="GO" id="GO:0050427">
    <property type="term" value="P:3'-phosphoadenosine 5'-phosphosulfate metabolic process"/>
    <property type="evidence" value="ECO:0007669"/>
    <property type="project" value="TreeGrafter"/>
</dbReference>
<dbReference type="CDD" id="cd01638">
    <property type="entry name" value="CysQ"/>
    <property type="match status" value="1"/>
</dbReference>
<feature type="binding site" evidence="9">
    <location>
        <begin position="93"/>
        <end position="96"/>
    </location>
    <ligand>
        <name>substrate</name>
    </ligand>
</feature>
<evidence type="ECO:0000256" key="8">
    <source>
        <dbReference type="ARBA" id="ARBA00023136"/>
    </source>
</evidence>
<organism evidence="11 12">
    <name type="scientific">Candidatus Nitrosoglobus terrae</name>
    <dbReference type="NCBI Taxonomy" id="1630141"/>
    <lineage>
        <taxon>Bacteria</taxon>
        <taxon>Pseudomonadati</taxon>
        <taxon>Pseudomonadota</taxon>
        <taxon>Gammaproteobacteria</taxon>
        <taxon>Chromatiales</taxon>
        <taxon>Chromatiaceae</taxon>
        <taxon>Candidatus Nitrosoglobus</taxon>
    </lineage>
</organism>
<dbReference type="SUPFAM" id="SSF56655">
    <property type="entry name" value="Carbohydrate phosphatase"/>
    <property type="match status" value="1"/>
</dbReference>
<evidence type="ECO:0000256" key="7">
    <source>
        <dbReference type="ARBA" id="ARBA00022842"/>
    </source>
</evidence>
<evidence type="ECO:0000256" key="10">
    <source>
        <dbReference type="PIRSR" id="PIRSR600760-2"/>
    </source>
</evidence>
<comment type="cofactor">
    <cofactor evidence="9 10">
        <name>Mg(2+)</name>
        <dbReference type="ChEBI" id="CHEBI:18420"/>
    </cofactor>
</comment>
<dbReference type="Gene3D" id="3.30.540.10">
    <property type="entry name" value="Fructose-1,6-Bisphosphatase, subunit A, domain 1"/>
    <property type="match status" value="1"/>
</dbReference>
<dbReference type="GO" id="GO:0000103">
    <property type="term" value="P:sulfate assimilation"/>
    <property type="evidence" value="ECO:0007669"/>
    <property type="project" value="TreeGrafter"/>
</dbReference>
<keyword evidence="3 9" id="KW-1003">Cell membrane</keyword>
<feature type="binding site" evidence="10">
    <location>
        <position position="91"/>
    </location>
    <ligand>
        <name>Mg(2+)</name>
        <dbReference type="ChEBI" id="CHEBI:18420"/>
        <label>1</label>
        <note>catalytic</note>
    </ligand>
</feature>
<dbReference type="Pfam" id="PF00459">
    <property type="entry name" value="Inositol_P"/>
    <property type="match status" value="1"/>
</dbReference>
<dbReference type="PANTHER" id="PTHR43028:SF5">
    <property type="entry name" value="3'(2'),5'-BISPHOSPHATE NUCLEOTIDASE 1"/>
    <property type="match status" value="1"/>
</dbReference>
<dbReference type="AlphaFoldDB" id="A0A1Q2SLI0"/>
<evidence type="ECO:0000256" key="9">
    <source>
        <dbReference type="HAMAP-Rule" id="MF_02095"/>
    </source>
</evidence>
<name>A0A1Q2SLI0_9GAMM</name>
<feature type="binding site" evidence="9">
    <location>
        <position position="71"/>
    </location>
    <ligand>
        <name>substrate</name>
    </ligand>
</feature>
<keyword evidence="4 9" id="KW-0997">Cell inner membrane</keyword>
<evidence type="ECO:0000256" key="5">
    <source>
        <dbReference type="ARBA" id="ARBA00022723"/>
    </source>
</evidence>
<dbReference type="GO" id="GO:0008441">
    <property type="term" value="F:3'(2'),5'-bisphosphate nucleotidase activity"/>
    <property type="evidence" value="ECO:0007669"/>
    <property type="project" value="UniProtKB-UniRule"/>
</dbReference>
<dbReference type="InterPro" id="IPR006240">
    <property type="entry name" value="CysQ"/>
</dbReference>
<protein>
    <recommendedName>
        <fullName evidence="9">3'(2'),5'-bisphosphate nucleotidase CysQ</fullName>
        <ecNumber evidence="9">3.1.3.7</ecNumber>
    </recommendedName>
    <alternativeName>
        <fullName evidence="9">3'(2'),5-bisphosphonucleoside 3'(2')-phosphohydrolase</fullName>
    </alternativeName>
    <alternativeName>
        <fullName evidence="9">3'-phosphoadenosine 5'-phosphate phosphatase</fullName>
        <shortName evidence="9">PAP phosphatase</shortName>
    </alternativeName>
</protein>
<feature type="binding site" evidence="9">
    <location>
        <position position="217"/>
    </location>
    <ligand>
        <name>substrate</name>
    </ligand>
</feature>
<dbReference type="KEGG" id="ntt:TAO_0614"/>
<feature type="binding site" evidence="9">
    <location>
        <position position="217"/>
    </location>
    <ligand>
        <name>Mg(2+)</name>
        <dbReference type="ChEBI" id="CHEBI:18420"/>
        <label>2</label>
    </ligand>
</feature>
<evidence type="ECO:0000256" key="4">
    <source>
        <dbReference type="ARBA" id="ARBA00022519"/>
    </source>
</evidence>
<keyword evidence="8 9" id="KW-0472">Membrane</keyword>
<evidence type="ECO:0000313" key="11">
    <source>
        <dbReference type="EMBL" id="BAW79984.1"/>
    </source>
</evidence>
<feature type="binding site" evidence="9">
    <location>
        <position position="91"/>
    </location>
    <ligand>
        <name>Mg(2+)</name>
        <dbReference type="ChEBI" id="CHEBI:18420"/>
        <label>1</label>
    </ligand>
</feature>
<dbReference type="FunFam" id="3.30.540.10:FF:000007">
    <property type="entry name" value="3'(2'),5'-bisphosphate nucleotidase CysQ"/>
    <property type="match status" value="1"/>
</dbReference>
<dbReference type="InterPro" id="IPR020550">
    <property type="entry name" value="Inositol_monophosphatase_CS"/>
</dbReference>
<keyword evidence="6 9" id="KW-0378">Hydrolase</keyword>
<dbReference type="InterPro" id="IPR020583">
    <property type="entry name" value="Inositol_monoP_metal-BS"/>
</dbReference>
<proteinExistence type="inferred from homology"/>
<dbReference type="FunFam" id="3.40.190.80:FF:000005">
    <property type="entry name" value="3'(2'),5'-bisphosphate nucleotidase CysQ"/>
    <property type="match status" value="1"/>
</dbReference>
<keyword evidence="7 9" id="KW-0460">Magnesium</keyword>
<dbReference type="InterPro" id="IPR000760">
    <property type="entry name" value="Inositol_monophosphatase-like"/>
</dbReference>
<feature type="binding site" evidence="9">
    <location>
        <position position="71"/>
    </location>
    <ligand>
        <name>Mg(2+)</name>
        <dbReference type="ChEBI" id="CHEBI:18420"/>
        <label>1</label>
    </ligand>
</feature>
<comment type="function">
    <text evidence="9">Converts adenosine-3',5'-bisphosphate (PAP) to AMP.</text>
</comment>
<comment type="similarity">
    <text evidence="2 9">Belongs to the inositol monophosphatase superfamily. CysQ family.</text>
</comment>
<keyword evidence="5 9" id="KW-0479">Metal-binding</keyword>
<dbReference type="PRINTS" id="PR00377">
    <property type="entry name" value="IMPHPHTASES"/>
</dbReference>
<dbReference type="Proteomes" id="UP000243679">
    <property type="component" value="Chromosome"/>
</dbReference>
<evidence type="ECO:0000256" key="1">
    <source>
        <dbReference type="ARBA" id="ARBA00001625"/>
    </source>
</evidence>
<dbReference type="NCBIfam" id="TIGR01331">
    <property type="entry name" value="bisphos_cysQ"/>
    <property type="match status" value="1"/>
</dbReference>
<evidence type="ECO:0000256" key="2">
    <source>
        <dbReference type="ARBA" id="ARBA00005289"/>
    </source>
</evidence>
<feature type="binding site" evidence="10">
    <location>
        <position position="217"/>
    </location>
    <ligand>
        <name>Mg(2+)</name>
        <dbReference type="ChEBI" id="CHEBI:18420"/>
        <label>1</label>
        <note>catalytic</note>
    </ligand>
</feature>
<evidence type="ECO:0000313" key="12">
    <source>
        <dbReference type="Proteomes" id="UP000243679"/>
    </source>
</evidence>
<feature type="binding site" evidence="9">
    <location>
        <position position="94"/>
    </location>
    <ligand>
        <name>Mg(2+)</name>
        <dbReference type="ChEBI" id="CHEBI:18420"/>
        <label>2</label>
    </ligand>
</feature>
<dbReference type="PROSITE" id="PS00630">
    <property type="entry name" value="IMP_2"/>
    <property type="match status" value="1"/>
</dbReference>
<dbReference type="EC" id="3.1.3.7" evidence="9"/>
<gene>
    <name evidence="9" type="primary">cysQ</name>
    <name evidence="11" type="ORF">TAO_0614</name>
</gene>
<feature type="binding site" evidence="10">
    <location>
        <position position="71"/>
    </location>
    <ligand>
        <name>Mg(2+)</name>
        <dbReference type="ChEBI" id="CHEBI:18420"/>
        <label>1</label>
        <note>catalytic</note>
    </ligand>
</feature>
<dbReference type="GO" id="GO:0005886">
    <property type="term" value="C:plasma membrane"/>
    <property type="evidence" value="ECO:0007669"/>
    <property type="project" value="UniProtKB-SubCell"/>
</dbReference>